<evidence type="ECO:0000256" key="5">
    <source>
        <dbReference type="ARBA" id="ARBA00048470"/>
    </source>
</evidence>
<organism evidence="8 9">
    <name type="scientific">Bordetella petrii (strain ATCC BAA-461 / DSM 12804 / CCUG 43448 / CIP 107267 / Se-1111R)</name>
    <dbReference type="NCBI Taxonomy" id="340100"/>
    <lineage>
        <taxon>Bacteria</taxon>
        <taxon>Pseudomonadati</taxon>
        <taxon>Pseudomonadota</taxon>
        <taxon>Betaproteobacteria</taxon>
        <taxon>Burkholderiales</taxon>
        <taxon>Alcaligenaceae</taxon>
        <taxon>Bordetella</taxon>
    </lineage>
</organism>
<dbReference type="PANTHER" id="PTHR43413">
    <property type="entry name" value="TRANSCRIPTIONAL REGULATOR, ASNC FAMILY"/>
    <property type="match status" value="1"/>
</dbReference>
<protein>
    <recommendedName>
        <fullName evidence="4">siroheme decarboxylase</fullName>
        <ecNumber evidence="4">4.1.1.111</ecNumber>
    </recommendedName>
</protein>
<dbReference type="InterPro" id="IPR053953">
    <property type="entry name" value="NirdL-like_HTH"/>
</dbReference>
<keyword evidence="9" id="KW-1185">Reference proteome</keyword>
<dbReference type="PANTHER" id="PTHR43413:SF1">
    <property type="entry name" value="SIROHEME DECARBOXYLASE NIRL SUBUNIT"/>
    <property type="match status" value="1"/>
</dbReference>
<dbReference type="InterPro" id="IPR040523">
    <property type="entry name" value="AsnC_trans_reg2"/>
</dbReference>
<reference evidence="8 9" key="1">
    <citation type="journal article" date="2008" name="BMC Genomics">
        <title>The missing link: Bordetella petrii is endowed with both the metabolic versatility of environmental bacteria and virulence traits of pathogenic Bordetellae.</title>
        <authorList>
            <person name="Gross R."/>
            <person name="Guzman C.A."/>
            <person name="Sebaihia M."/>
            <person name="Martins Dos Santos V.A."/>
            <person name="Pieper D.H."/>
            <person name="Koebnik R."/>
            <person name="Lechner M."/>
            <person name="Bartels D."/>
            <person name="Buhrmester J."/>
            <person name="Choudhuri J.V."/>
            <person name="Ebensen T."/>
            <person name="Gaigalat L."/>
            <person name="Herrmann S."/>
            <person name="Khachane A.N."/>
            <person name="Larisch C."/>
            <person name="Link S."/>
            <person name="Linke B."/>
            <person name="Meyer F."/>
            <person name="Mormann S."/>
            <person name="Nakunst D."/>
            <person name="Rueckert C."/>
            <person name="Schneiker-Bekel S."/>
            <person name="Schulze K."/>
            <person name="Vorhoelter F.J."/>
            <person name="Yevsa T."/>
            <person name="Engle J.T."/>
            <person name="Goldman W.E."/>
            <person name="Puehler A."/>
            <person name="Goebel U.B."/>
            <person name="Goesmann A."/>
            <person name="Bloecker H."/>
            <person name="Kaiser O."/>
            <person name="Martinez-Arias R."/>
        </authorList>
    </citation>
    <scope>NUCLEOTIDE SEQUENCE [LARGE SCALE GENOMIC DNA]</scope>
    <source>
        <strain evidence="9">ATCC BAA-461 / DSM 12804 / CCUG 43448 / CIP 107267 / Se-1111R</strain>
    </source>
</reference>
<feature type="domain" description="Siroheme decarboxylase AsnC-like ligand binding" evidence="6">
    <location>
        <begin position="72"/>
        <end position="136"/>
    </location>
</feature>
<dbReference type="eggNOG" id="COG1522">
    <property type="taxonomic scope" value="Bacteria"/>
</dbReference>
<evidence type="ECO:0000313" key="8">
    <source>
        <dbReference type="EMBL" id="CAP44407.1"/>
    </source>
</evidence>
<comment type="pathway">
    <text evidence="2">Porphyrin-containing compound metabolism.</text>
</comment>
<evidence type="ECO:0000256" key="4">
    <source>
        <dbReference type="ARBA" id="ARBA00023471"/>
    </source>
</evidence>
<evidence type="ECO:0000259" key="6">
    <source>
        <dbReference type="Pfam" id="PF17805"/>
    </source>
</evidence>
<dbReference type="Pfam" id="PF17805">
    <property type="entry name" value="AsnC_trans_reg2"/>
    <property type="match status" value="1"/>
</dbReference>
<evidence type="ECO:0000256" key="3">
    <source>
        <dbReference type="ARBA" id="ARBA00023457"/>
    </source>
</evidence>
<dbReference type="InterPro" id="IPR050684">
    <property type="entry name" value="HTH-Siroheme_Decarb"/>
</dbReference>
<keyword evidence="1" id="KW-0456">Lyase</keyword>
<evidence type="ECO:0000259" key="7">
    <source>
        <dbReference type="Pfam" id="PF22451"/>
    </source>
</evidence>
<dbReference type="GO" id="GO:0016829">
    <property type="term" value="F:lyase activity"/>
    <property type="evidence" value="ECO:0007669"/>
    <property type="project" value="UniProtKB-KW"/>
</dbReference>
<dbReference type="Gene3D" id="3.30.70.3460">
    <property type="match status" value="1"/>
</dbReference>
<dbReference type="AlphaFoldDB" id="A9I7G1"/>
<dbReference type="Proteomes" id="UP000001225">
    <property type="component" value="Chromosome"/>
</dbReference>
<dbReference type="Pfam" id="PF22451">
    <property type="entry name" value="NirdL-like_HTH"/>
    <property type="match status" value="1"/>
</dbReference>
<accession>A9I7G1</accession>
<comment type="similarity">
    <text evidence="3">Belongs to the Ahb/Nir family.</text>
</comment>
<dbReference type="KEGG" id="bpt:Bpet4059"/>
<gene>
    <name evidence="8" type="primary">nirD</name>
    <name evidence="8" type="ordered locus">Bpet4059</name>
</gene>
<evidence type="ECO:0000256" key="2">
    <source>
        <dbReference type="ARBA" id="ARBA00023444"/>
    </source>
</evidence>
<name>A9I7G1_BORPD</name>
<evidence type="ECO:0000313" key="9">
    <source>
        <dbReference type="Proteomes" id="UP000001225"/>
    </source>
</evidence>
<dbReference type="STRING" id="94624.Bpet4059"/>
<dbReference type="EC" id="4.1.1.111" evidence="4"/>
<feature type="domain" description="Siroheme decarboxylase NirL-like HTH" evidence="7">
    <location>
        <begin position="18"/>
        <end position="57"/>
    </location>
</feature>
<evidence type="ECO:0000256" key="1">
    <source>
        <dbReference type="ARBA" id="ARBA00023239"/>
    </source>
</evidence>
<dbReference type="EMBL" id="AM902716">
    <property type="protein sequence ID" value="CAP44407.1"/>
    <property type="molecule type" value="Genomic_DNA"/>
</dbReference>
<proteinExistence type="inferred from homology"/>
<comment type="catalytic activity">
    <reaction evidence="5">
        <text>siroheme + 2 H(+) = 12,18-didecarboxysiroheme + 2 CO2</text>
        <dbReference type="Rhea" id="RHEA:19093"/>
        <dbReference type="ChEBI" id="CHEBI:15378"/>
        <dbReference type="ChEBI" id="CHEBI:16526"/>
        <dbReference type="ChEBI" id="CHEBI:60052"/>
        <dbReference type="ChEBI" id="CHEBI:140497"/>
        <dbReference type="EC" id="4.1.1.111"/>
    </reaction>
</comment>
<sequence>MQPACDTVFDDLALRAANAYQHGMPLCARPYQAMAQALGCSEAQLLDCLARLREHGMLNRVGPVFDHRQAGASTLAALAVPPRDIDNVAARVSEYPEVNHNYLRTHRYNLWFVITAPCRARIDQILAEIATTTGLVPLDLPMVQAYRVDLGFPLEAPA</sequence>